<dbReference type="Proteomes" id="UP000290273">
    <property type="component" value="Unassembled WGS sequence"/>
</dbReference>
<protein>
    <submittedName>
        <fullName evidence="2">Uncharacterized protein</fullName>
    </submittedName>
</protein>
<name>A0ABY0EKF1_CLOTA</name>
<proteinExistence type="predicted"/>
<gene>
    <name evidence="2" type="ORF">DP131_14730</name>
</gene>
<keyword evidence="1" id="KW-0812">Transmembrane</keyword>
<accession>A0ABY0EKF1</accession>
<evidence type="ECO:0000256" key="1">
    <source>
        <dbReference type="SAM" id="Phobius"/>
    </source>
</evidence>
<keyword evidence="1" id="KW-0472">Membrane</keyword>
<evidence type="ECO:0000313" key="3">
    <source>
        <dbReference type="Proteomes" id="UP000290273"/>
    </source>
</evidence>
<sequence>MYGGVKLRSKVVKIILSCTILLSFYIGFDIYTHSTIERVIRTDLFLKGYFIEAFKTEISELPIADKQYGTLYICNNPAIGPDSYDIDYKYSYFGKVKYWYINLAGTGGG</sequence>
<keyword evidence="1" id="KW-1133">Transmembrane helix</keyword>
<feature type="transmembrane region" description="Helical" evidence="1">
    <location>
        <begin position="12"/>
        <end position="31"/>
    </location>
</feature>
<organism evidence="2 3">
    <name type="scientific">Clostridium tetani</name>
    <dbReference type="NCBI Taxonomy" id="1513"/>
    <lineage>
        <taxon>Bacteria</taxon>
        <taxon>Bacillati</taxon>
        <taxon>Bacillota</taxon>
        <taxon>Clostridia</taxon>
        <taxon>Eubacteriales</taxon>
        <taxon>Clostridiaceae</taxon>
        <taxon>Clostridium</taxon>
    </lineage>
</organism>
<dbReference type="EMBL" id="QMAU01000055">
    <property type="protein sequence ID" value="RXI51228.1"/>
    <property type="molecule type" value="Genomic_DNA"/>
</dbReference>
<comment type="caution">
    <text evidence="2">The sequence shown here is derived from an EMBL/GenBank/DDBJ whole genome shotgun (WGS) entry which is preliminary data.</text>
</comment>
<evidence type="ECO:0000313" key="2">
    <source>
        <dbReference type="EMBL" id="RXI51228.1"/>
    </source>
</evidence>
<reference evidence="2 3" key="1">
    <citation type="submission" date="2018-06" db="EMBL/GenBank/DDBJ databases">
        <title>Genome conservation of Clostridium tetani.</title>
        <authorList>
            <person name="Bruggemann H."/>
            <person name="Popoff M.R."/>
        </authorList>
    </citation>
    <scope>NUCLEOTIDE SEQUENCE [LARGE SCALE GENOMIC DNA]</scope>
    <source>
        <strain evidence="2 3">63.05</strain>
    </source>
</reference>